<keyword evidence="1" id="KW-0472">Membrane</keyword>
<feature type="transmembrane region" description="Helical" evidence="1">
    <location>
        <begin position="101"/>
        <end position="118"/>
    </location>
</feature>
<dbReference type="Proteomes" id="UP000549590">
    <property type="component" value="Unassembled WGS sequence"/>
</dbReference>
<dbReference type="EMBL" id="JABBYB010000008">
    <property type="protein sequence ID" value="NMP03801.1"/>
    <property type="molecule type" value="Genomic_DNA"/>
</dbReference>
<evidence type="ECO:0000313" key="3">
    <source>
        <dbReference type="Proteomes" id="UP000549590"/>
    </source>
</evidence>
<proteinExistence type="predicted"/>
<name>A0AAP7CMP0_9GAMM</name>
<feature type="transmembrane region" description="Helical" evidence="1">
    <location>
        <begin position="79"/>
        <end position="95"/>
    </location>
</feature>
<gene>
    <name evidence="2" type="ORF">HHE94_13925</name>
</gene>
<keyword evidence="1" id="KW-1133">Transmembrane helix</keyword>
<reference evidence="2 3" key="1">
    <citation type="submission" date="2020-04" db="EMBL/GenBank/DDBJ databases">
        <title>Genome sequencing and assembly of Pseudoalteromonas arctica.</title>
        <authorList>
            <person name="Cook G.M."/>
        </authorList>
    </citation>
    <scope>NUCLEOTIDE SEQUENCE [LARGE SCALE GENOMIC DNA]</scope>
    <source>
        <strain evidence="2 3">NEC-BIFX-2020_001</strain>
    </source>
</reference>
<sequence>MNSSNWDNAVIKSIGYVGIGIPVWFLFNGLAPSSLGDISGLAVTFLLYIGVYLLISIVGWLVVGFPVHWFSKKYTNGSYAFYIAIPLIVVVDGLFNNTPQILGLAALFQAFLFRYYLYKKT</sequence>
<feature type="transmembrane region" description="Helical" evidence="1">
    <location>
        <begin position="9"/>
        <end position="27"/>
    </location>
</feature>
<feature type="transmembrane region" description="Helical" evidence="1">
    <location>
        <begin position="47"/>
        <end position="67"/>
    </location>
</feature>
<dbReference type="RefSeq" id="WP_033038240.1">
    <property type="nucleotide sequence ID" value="NZ_JABBYB010000008.1"/>
</dbReference>
<protein>
    <submittedName>
        <fullName evidence="2">Uncharacterized protein</fullName>
    </submittedName>
</protein>
<comment type="caution">
    <text evidence="2">The sequence shown here is derived from an EMBL/GenBank/DDBJ whole genome shotgun (WGS) entry which is preliminary data.</text>
</comment>
<evidence type="ECO:0000256" key="1">
    <source>
        <dbReference type="SAM" id="Phobius"/>
    </source>
</evidence>
<accession>A0AAP7CMP0</accession>
<dbReference type="AlphaFoldDB" id="A0AAP7CMP0"/>
<keyword evidence="1" id="KW-0812">Transmembrane</keyword>
<evidence type="ECO:0000313" key="2">
    <source>
        <dbReference type="EMBL" id="NMP03801.1"/>
    </source>
</evidence>
<organism evidence="2 3">
    <name type="scientific">Pseudoalteromonas arctica</name>
    <dbReference type="NCBI Taxonomy" id="394751"/>
    <lineage>
        <taxon>Bacteria</taxon>
        <taxon>Pseudomonadati</taxon>
        <taxon>Pseudomonadota</taxon>
        <taxon>Gammaproteobacteria</taxon>
        <taxon>Alteromonadales</taxon>
        <taxon>Pseudoalteromonadaceae</taxon>
        <taxon>Pseudoalteromonas</taxon>
    </lineage>
</organism>